<dbReference type="GO" id="GO:0140664">
    <property type="term" value="F:ATP-dependent DNA damage sensor activity"/>
    <property type="evidence" value="ECO:0007669"/>
    <property type="project" value="InterPro"/>
</dbReference>
<proteinExistence type="inferred from homology"/>
<evidence type="ECO:0000256" key="13">
    <source>
        <dbReference type="ARBA" id="ARBA00078129"/>
    </source>
</evidence>
<evidence type="ECO:0000256" key="10">
    <source>
        <dbReference type="ARBA" id="ARBA00053115"/>
    </source>
</evidence>
<dbReference type="GO" id="GO:0003690">
    <property type="term" value="F:double-stranded DNA binding"/>
    <property type="evidence" value="ECO:0007669"/>
    <property type="project" value="TreeGrafter"/>
</dbReference>
<evidence type="ECO:0000256" key="11">
    <source>
        <dbReference type="ARBA" id="ARBA00062240"/>
    </source>
</evidence>
<comment type="function">
    <text evidence="10">Involved in the homologous recombination repair (HRR) pathway of double-stranded DNA breaks arising during DNA replication or induced by DNA-damaging agents. May promote the assembly of presynaptic RAD51 nucleoprotein filaments. Binds single-stranded DNA and double-stranded DNA and has DNA-dependent ATPase activity. Part of the RAD51 paralog protein complex BCDX2 which acts in the BRCA1-BRCA2-dependent HR pathway. Upon DNA damage, BCDX2 acts downstream of BRCA2 recruitment and upstream of RAD51 recruitment. BCDX2 binds predominantly to the intersection of the four duplex arms of the Holliday junction and to junction of replication forks. The BCDX2 complex was originally reported to bind single-stranded DNA, single-stranded gaps in duplex DNA and specifically to nicks in duplex DNA. The BCDX2 subcomplex RAD51B:RAD51C exhibits single-stranded DNA-dependent ATPase activity suggesting an involvement in early stages of the HR pathway.</text>
</comment>
<dbReference type="InterPro" id="IPR013632">
    <property type="entry name" value="Rad51_C"/>
</dbReference>
<evidence type="ECO:0000256" key="4">
    <source>
        <dbReference type="ARBA" id="ARBA00022763"/>
    </source>
</evidence>
<dbReference type="FunFam" id="3.40.50.300:FF:000806">
    <property type="entry name" value="DNA repair protein RAD51 homolog 2"/>
    <property type="match status" value="1"/>
</dbReference>
<dbReference type="GO" id="GO:0000400">
    <property type="term" value="F:four-way junction DNA binding"/>
    <property type="evidence" value="ECO:0007669"/>
    <property type="project" value="TreeGrafter"/>
</dbReference>
<evidence type="ECO:0000256" key="2">
    <source>
        <dbReference type="ARBA" id="ARBA00007095"/>
    </source>
</evidence>
<comment type="similarity">
    <text evidence="2">Belongs to the RecA family. RAD51 subfamily.</text>
</comment>
<name>A0A6P5LPM4_PHACI</name>
<dbReference type="SMART" id="SM00382">
    <property type="entry name" value="AAA"/>
    <property type="match status" value="1"/>
</dbReference>
<evidence type="ECO:0000256" key="8">
    <source>
        <dbReference type="ARBA" id="ARBA00023204"/>
    </source>
</evidence>
<keyword evidence="7" id="KW-0233">DNA recombination</keyword>
<accession>A0A6P5LPM4</accession>
<evidence type="ECO:0000256" key="6">
    <source>
        <dbReference type="ARBA" id="ARBA00023125"/>
    </source>
</evidence>
<dbReference type="Pfam" id="PF26169">
    <property type="entry name" value="HHH_XRCC3_RpoA"/>
    <property type="match status" value="1"/>
</dbReference>
<dbReference type="InParanoid" id="A0A6P5LPM4"/>
<dbReference type="Proteomes" id="UP000515140">
    <property type="component" value="Unplaced"/>
</dbReference>
<dbReference type="KEGG" id="pcw:110220657"/>
<evidence type="ECO:0000256" key="9">
    <source>
        <dbReference type="ARBA" id="ARBA00023242"/>
    </source>
</evidence>
<dbReference type="SUPFAM" id="SSF52540">
    <property type="entry name" value="P-loop containing nucleoside triphosphate hydrolases"/>
    <property type="match status" value="1"/>
</dbReference>
<dbReference type="AlphaFoldDB" id="A0A6P5LPM4"/>
<dbReference type="InterPro" id="IPR030548">
    <property type="entry name" value="RAD51B"/>
</dbReference>
<dbReference type="PROSITE" id="PS50162">
    <property type="entry name" value="RECA_2"/>
    <property type="match status" value="1"/>
</dbReference>
<dbReference type="InterPro" id="IPR003593">
    <property type="entry name" value="AAA+_ATPase"/>
</dbReference>
<evidence type="ECO:0000256" key="1">
    <source>
        <dbReference type="ARBA" id="ARBA00004123"/>
    </source>
</evidence>
<sequence>MANKKLTRVGLPQDLCDRLSRHQIVTCQDFLCLSPLELMKMTGQNYQSVQELLYTVSRDCAPQMQTAYGMKLEKSGDISSAFLATTLPSLDEALHGGLPRGSLTEVTGPPGCGKTQFCIMMSVLATLPTGMGGLEGDVIYIDTESAFSAERLIRIAEFRFPSIFINEEKLLSLSSKIHLHQELTCNDLLTRIECLEEEIISKGVKLLIIDSVASVVRKEFDTQLQGNMRERSNFLARQASLLKYLAQEFSIIVILTNQITTHLSRDPTTQADLVSPADDFSLWGGTSGSSYVTAALGNTWSHSVNTRLILRYLDSKRRQLKQQFGPPIIYSSKELLLPAGKIHCHCQVTTCSVLCVQLCHRGSWFSSSRCACLCRVKSNCPRPGKVTPLIEAAGMRHMPVCAPLVLAQESPGNSHPPLQDGTHSLSAYSLADFREAHYQKIGSQKGCLGKILTKMAQHTFELNLDY</sequence>
<keyword evidence="6" id="KW-0238">DNA-binding</keyword>
<dbReference type="CDD" id="cd19493">
    <property type="entry name" value="Rad51B"/>
    <property type="match status" value="1"/>
</dbReference>
<dbReference type="Gene3D" id="3.40.50.300">
    <property type="entry name" value="P-loop containing nucleotide triphosphate hydrolases"/>
    <property type="match status" value="1"/>
</dbReference>
<evidence type="ECO:0000313" key="16">
    <source>
        <dbReference type="Proteomes" id="UP000515140"/>
    </source>
</evidence>
<evidence type="ECO:0000256" key="14">
    <source>
        <dbReference type="ARBA" id="ARBA00079682"/>
    </source>
</evidence>
<dbReference type="InterPro" id="IPR058766">
    <property type="entry name" value="HHH_XRCC3_RAD51B"/>
</dbReference>
<keyword evidence="9" id="KW-0539">Nucleus</keyword>
<evidence type="ECO:0000256" key="7">
    <source>
        <dbReference type="ARBA" id="ARBA00023172"/>
    </source>
</evidence>
<dbReference type="GO" id="GO:0033063">
    <property type="term" value="C:Rad51B-Rad51C-Rad51D-XRCC2 complex"/>
    <property type="evidence" value="ECO:0007669"/>
    <property type="project" value="InterPro"/>
</dbReference>
<evidence type="ECO:0000256" key="5">
    <source>
        <dbReference type="ARBA" id="ARBA00022840"/>
    </source>
</evidence>
<dbReference type="GeneID" id="110220657"/>
<evidence type="ECO:0000256" key="3">
    <source>
        <dbReference type="ARBA" id="ARBA00022741"/>
    </source>
</evidence>
<dbReference type="FunCoup" id="A0A6P5LPM4">
    <property type="interactions" value="860"/>
</dbReference>
<dbReference type="GO" id="GO:0000724">
    <property type="term" value="P:double-strand break repair via homologous recombination"/>
    <property type="evidence" value="ECO:0007669"/>
    <property type="project" value="InterPro"/>
</dbReference>
<gene>
    <name evidence="17" type="primary">RAD51B</name>
</gene>
<dbReference type="InterPro" id="IPR020588">
    <property type="entry name" value="RecA_ATP-bd"/>
</dbReference>
<reference evidence="17" key="1">
    <citation type="submission" date="2025-08" db="UniProtKB">
        <authorList>
            <consortium name="RefSeq"/>
        </authorList>
    </citation>
    <scope>IDENTIFICATION</scope>
    <source>
        <tissue evidence="17">Spleen</tissue>
    </source>
</reference>
<dbReference type="PANTHER" id="PTHR46456:SF1">
    <property type="entry name" value="DNA REPAIR PROTEIN RAD51 HOMOLOG 2"/>
    <property type="match status" value="1"/>
</dbReference>
<keyword evidence="3" id="KW-0547">Nucleotide-binding</keyword>
<dbReference type="InterPro" id="IPR027417">
    <property type="entry name" value="P-loop_NTPase"/>
</dbReference>
<dbReference type="RefSeq" id="XP_020860415.1">
    <property type="nucleotide sequence ID" value="XM_021004756.1"/>
</dbReference>
<comment type="subcellular location">
    <subcellularLocation>
        <location evidence="1">Nucleus</location>
    </subcellularLocation>
</comment>
<dbReference type="PANTHER" id="PTHR46456">
    <property type="entry name" value="DNA REPAIR PROTEIN RAD51 HOMOLOG 2"/>
    <property type="match status" value="1"/>
</dbReference>
<dbReference type="GO" id="GO:0005657">
    <property type="term" value="C:replication fork"/>
    <property type="evidence" value="ECO:0007669"/>
    <property type="project" value="TreeGrafter"/>
</dbReference>
<dbReference type="Pfam" id="PF08423">
    <property type="entry name" value="Rad51"/>
    <property type="match status" value="1"/>
</dbReference>
<evidence type="ECO:0000256" key="12">
    <source>
        <dbReference type="ARBA" id="ARBA00073972"/>
    </source>
</evidence>
<keyword evidence="5" id="KW-0067">ATP-binding</keyword>
<keyword evidence="16" id="KW-1185">Reference proteome</keyword>
<comment type="subunit">
    <text evidence="11">Part of the BCDX2 complex consisting of RAD51B, RAD51C, RAD51D and XRCC2; the complex has a ring-like structure arranged into a flat disc around a central channel. The BCDX2 subcomplex RAD51B:RAD51C interacts with RAD51. Interacts with SWSAP1; involved in homologous recombination repair. Interacts with HELQ.</text>
</comment>
<dbReference type="GO" id="GO:0003697">
    <property type="term" value="F:single-stranded DNA binding"/>
    <property type="evidence" value="ECO:0007669"/>
    <property type="project" value="TreeGrafter"/>
</dbReference>
<evidence type="ECO:0000313" key="17">
    <source>
        <dbReference type="RefSeq" id="XP_020860415.1"/>
    </source>
</evidence>
<protein>
    <recommendedName>
        <fullName evidence="12">DNA repair protein RAD51 homolog 2</fullName>
    </recommendedName>
    <alternativeName>
        <fullName evidence="13">RAD51 homolog B</fullName>
    </alternativeName>
    <alternativeName>
        <fullName evidence="14">RAD51-like protein 1</fullName>
    </alternativeName>
</protein>
<keyword evidence="4" id="KW-0227">DNA damage</keyword>
<keyword evidence="8" id="KW-0234">DNA repair</keyword>
<dbReference type="GO" id="GO:0005524">
    <property type="term" value="F:ATP binding"/>
    <property type="evidence" value="ECO:0007669"/>
    <property type="project" value="UniProtKB-KW"/>
</dbReference>
<feature type="domain" description="RecA family profile 1" evidence="15">
    <location>
        <begin position="79"/>
        <end position="259"/>
    </location>
</feature>
<organism evidence="16 17">
    <name type="scientific">Phascolarctos cinereus</name>
    <name type="common">Koala</name>
    <dbReference type="NCBI Taxonomy" id="38626"/>
    <lineage>
        <taxon>Eukaryota</taxon>
        <taxon>Metazoa</taxon>
        <taxon>Chordata</taxon>
        <taxon>Craniata</taxon>
        <taxon>Vertebrata</taxon>
        <taxon>Euteleostomi</taxon>
        <taxon>Mammalia</taxon>
        <taxon>Metatheria</taxon>
        <taxon>Diprotodontia</taxon>
        <taxon>Phascolarctidae</taxon>
        <taxon>Phascolarctos</taxon>
    </lineage>
</organism>
<evidence type="ECO:0000259" key="15">
    <source>
        <dbReference type="PROSITE" id="PS50162"/>
    </source>
</evidence>
<dbReference type="CTD" id="5890"/>